<evidence type="ECO:0000259" key="1">
    <source>
        <dbReference type="Pfam" id="PF01266"/>
    </source>
</evidence>
<dbReference type="Proteomes" id="UP001141629">
    <property type="component" value="Unassembled WGS sequence"/>
</dbReference>
<dbReference type="PANTHER" id="PTHR13847">
    <property type="entry name" value="SARCOSINE DEHYDROGENASE-RELATED"/>
    <property type="match status" value="1"/>
</dbReference>
<dbReference type="SUPFAM" id="SSF51905">
    <property type="entry name" value="FAD/NAD(P)-binding domain"/>
    <property type="match status" value="1"/>
</dbReference>
<name>A0A9X2YJN9_9MYCO</name>
<keyword evidence="3" id="KW-1185">Reference proteome</keyword>
<gene>
    <name evidence="2" type="ORF">H7K45_08215</name>
</gene>
<feature type="domain" description="FAD dependent oxidoreductase" evidence="1">
    <location>
        <begin position="21"/>
        <end position="382"/>
    </location>
</feature>
<sequence length="446" mass="48117">MARDGIVAPPTSSLDADLDVDVAIVGAGLTGLWTAWALHQLDPSTSVAVFDAHRIGYGASGRNCGWLSAKPVGVRRVLARAGGRESVVDVERALRRSMHDVVDVLGAKTIDARHGGALQVARSASQQRRLDDYVAYNRSWGVGEEQLRALSGEQAYQRVRVAGLTGAVHTPDNYCVDPVKMLFGLAQHVVDGGVAVYTDSPVDTVTAGMLRVRGYTVRVRRRVVVATEGYTASQPGYRRNLLPLNSSMLVTEPLSDEQWERVGWQHADGLSGSAHTYFYGQRTPDGRIALGGRGKPYRFGSAFDDDGRVDAHTVGQLLATLTELFPDVSLTAAHAWCGVLGVLRDWSPFVDADSQPGVIRVGGYAGQGLTAAHLAGHTVADLITGRQPTAAAWVRRMPRKWEPEPLRWIGANALYRTYTVADHLEGRSTHSRTSRLALAANAIAGR</sequence>
<dbReference type="GO" id="GO:0005737">
    <property type="term" value="C:cytoplasm"/>
    <property type="evidence" value="ECO:0007669"/>
    <property type="project" value="TreeGrafter"/>
</dbReference>
<proteinExistence type="predicted"/>
<dbReference type="Pfam" id="PF01266">
    <property type="entry name" value="DAO"/>
    <property type="match status" value="1"/>
</dbReference>
<dbReference type="PANTHER" id="PTHR13847:SF285">
    <property type="entry name" value="FAD DEPENDENT OXIDOREDUCTASE DOMAIN-CONTAINING PROTEIN"/>
    <property type="match status" value="1"/>
</dbReference>
<dbReference type="InterPro" id="IPR036188">
    <property type="entry name" value="FAD/NAD-bd_sf"/>
</dbReference>
<organism evidence="2 3">
    <name type="scientific">Mycobacterium yunnanensis</name>
    <dbReference type="NCBI Taxonomy" id="368477"/>
    <lineage>
        <taxon>Bacteria</taxon>
        <taxon>Bacillati</taxon>
        <taxon>Actinomycetota</taxon>
        <taxon>Actinomycetes</taxon>
        <taxon>Mycobacteriales</taxon>
        <taxon>Mycobacteriaceae</taxon>
        <taxon>Mycobacterium</taxon>
    </lineage>
</organism>
<dbReference type="InterPro" id="IPR006076">
    <property type="entry name" value="FAD-dep_OxRdtase"/>
</dbReference>
<reference evidence="2" key="1">
    <citation type="submission" date="2020-07" db="EMBL/GenBank/DDBJ databases">
        <authorList>
            <person name="Pettersson B.M.F."/>
            <person name="Behra P.R.K."/>
            <person name="Ramesh M."/>
            <person name="Das S."/>
            <person name="Dasgupta S."/>
            <person name="Kirsebom L.A."/>
        </authorList>
    </citation>
    <scope>NUCLEOTIDE SEQUENCE</scope>
    <source>
        <strain evidence="2">DSM 44838</strain>
    </source>
</reference>
<dbReference type="Gene3D" id="3.30.9.10">
    <property type="entry name" value="D-Amino Acid Oxidase, subunit A, domain 2"/>
    <property type="match status" value="1"/>
</dbReference>
<evidence type="ECO:0000313" key="3">
    <source>
        <dbReference type="Proteomes" id="UP001141629"/>
    </source>
</evidence>
<reference evidence="2" key="2">
    <citation type="journal article" date="2022" name="BMC Genomics">
        <title>Comparative genome analysis of mycobacteria focusing on tRNA and non-coding RNA.</title>
        <authorList>
            <person name="Behra P.R.K."/>
            <person name="Pettersson B.M.F."/>
            <person name="Ramesh M."/>
            <person name="Das S."/>
            <person name="Dasgupta S."/>
            <person name="Kirsebom L.A."/>
        </authorList>
    </citation>
    <scope>NUCLEOTIDE SEQUENCE</scope>
    <source>
        <strain evidence="2">DSM 44838</strain>
    </source>
</reference>
<accession>A0A9X2YJN9</accession>
<dbReference type="Gene3D" id="3.50.50.60">
    <property type="entry name" value="FAD/NAD(P)-binding domain"/>
    <property type="match status" value="1"/>
</dbReference>
<dbReference type="AlphaFoldDB" id="A0A9X2YJN9"/>
<comment type="caution">
    <text evidence="2">The sequence shown here is derived from an EMBL/GenBank/DDBJ whole genome shotgun (WGS) entry which is preliminary data.</text>
</comment>
<evidence type="ECO:0000313" key="2">
    <source>
        <dbReference type="EMBL" id="MCV7420522.1"/>
    </source>
</evidence>
<dbReference type="EMBL" id="JACKVK010000005">
    <property type="protein sequence ID" value="MCV7420522.1"/>
    <property type="molecule type" value="Genomic_DNA"/>
</dbReference>
<protein>
    <submittedName>
        <fullName evidence="2">FAD-dependent oxidoreductase</fullName>
    </submittedName>
</protein>